<dbReference type="Gene3D" id="3.30.70.920">
    <property type="match status" value="1"/>
</dbReference>
<dbReference type="InterPro" id="IPR003115">
    <property type="entry name" value="ParB_N"/>
</dbReference>
<feature type="domain" description="Transcription regulator AsnC/Lrp ligand binding" evidence="1">
    <location>
        <begin position="278"/>
        <end position="350"/>
    </location>
</feature>
<evidence type="ECO:0000313" key="3">
    <source>
        <dbReference type="EMBL" id="HFK96207.1"/>
    </source>
</evidence>
<sequence length="358" mass="41650">MRRFLEKLGLWNARPQKDHGGACFHELQRQNGAFQCRDRGLRTVPLDQIVGSVGRYQDFDERFQLRSRAPSERLEQIKNAMRQGAVLPPVRLWQIRDVYYVEDGNHRVAAAKALGHDEILAHIVEFIPSGDNLQDALYRQRALFLDETGLHADITLTEPGQYERLLEQIRRHHEHLQRTERADLTFQQAAKDWYHHIYRPLTTILSRAHLTQGFPGRTAADLYAYVSVRLWEKGERRHYGIGLNEILPDDMEAFREKMKNADMEHYPEMQRTITAFVLMNVQAKKENRIVDKLLELEEVREVHSVFGDVDLLVKVQLRRDLLSSDAETISHFVHENIRQLPGVIATKTLIPGTSRIKD</sequence>
<organism evidence="3">
    <name type="scientific">Desulfacinum infernum</name>
    <dbReference type="NCBI Taxonomy" id="35837"/>
    <lineage>
        <taxon>Bacteria</taxon>
        <taxon>Pseudomonadati</taxon>
        <taxon>Thermodesulfobacteriota</taxon>
        <taxon>Syntrophobacteria</taxon>
        <taxon>Syntrophobacterales</taxon>
        <taxon>Syntrophobacteraceae</taxon>
        <taxon>Desulfacinum</taxon>
    </lineage>
</organism>
<proteinExistence type="predicted"/>
<gene>
    <name evidence="3" type="ORF">ENS06_02650</name>
</gene>
<feature type="domain" description="ParB-like N-terminal" evidence="2">
    <location>
        <begin position="62"/>
        <end position="126"/>
    </location>
</feature>
<dbReference type="InterPro" id="IPR019887">
    <property type="entry name" value="Tscrpt_reg_AsnC/Lrp_C"/>
</dbReference>
<dbReference type="InterPro" id="IPR011008">
    <property type="entry name" value="Dimeric_a/b-barrel"/>
</dbReference>
<dbReference type="InterPro" id="IPR036086">
    <property type="entry name" value="ParB/Sulfiredoxin_sf"/>
</dbReference>
<dbReference type="Gene3D" id="3.90.1530.10">
    <property type="entry name" value="Conserved hypothetical protein from pyrococcus furiosus pfu- 392566-001, ParB domain"/>
    <property type="match status" value="1"/>
</dbReference>
<dbReference type="EMBL" id="DSTK01000010">
    <property type="protein sequence ID" value="HFK96207.1"/>
    <property type="molecule type" value="Genomic_DNA"/>
</dbReference>
<name>A0A832A1Z9_9BACT</name>
<protein>
    <submittedName>
        <fullName evidence="3">Transcriptional regulator</fullName>
    </submittedName>
</protein>
<reference evidence="3" key="1">
    <citation type="journal article" date="2020" name="mSystems">
        <title>Genome- and Community-Level Interaction Insights into Carbon Utilization and Element Cycling Functions of Hydrothermarchaeota in Hydrothermal Sediment.</title>
        <authorList>
            <person name="Zhou Z."/>
            <person name="Liu Y."/>
            <person name="Xu W."/>
            <person name="Pan J."/>
            <person name="Luo Z.H."/>
            <person name="Li M."/>
        </authorList>
    </citation>
    <scope>NUCLEOTIDE SEQUENCE [LARGE SCALE GENOMIC DNA]</scope>
    <source>
        <strain evidence="3">SpSt-456</strain>
    </source>
</reference>
<dbReference type="SUPFAM" id="SSF54909">
    <property type="entry name" value="Dimeric alpha+beta barrel"/>
    <property type="match status" value="1"/>
</dbReference>
<comment type="caution">
    <text evidence="3">The sequence shown here is derived from an EMBL/GenBank/DDBJ whole genome shotgun (WGS) entry which is preliminary data.</text>
</comment>
<dbReference type="SUPFAM" id="SSF110849">
    <property type="entry name" value="ParB/Sulfiredoxin"/>
    <property type="match status" value="1"/>
</dbReference>
<accession>A0A832A1Z9</accession>
<evidence type="ECO:0000259" key="2">
    <source>
        <dbReference type="Pfam" id="PF02195"/>
    </source>
</evidence>
<dbReference type="AlphaFoldDB" id="A0A832A1Z9"/>
<evidence type="ECO:0000259" key="1">
    <source>
        <dbReference type="Pfam" id="PF01037"/>
    </source>
</evidence>
<dbReference type="Pfam" id="PF01037">
    <property type="entry name" value="AsnC_trans_reg"/>
    <property type="match status" value="1"/>
</dbReference>
<dbReference type="Pfam" id="PF02195">
    <property type="entry name" value="ParB_N"/>
    <property type="match status" value="1"/>
</dbReference>